<dbReference type="OrthoDB" id="11410at2157"/>
<name>L0KW90_METHD</name>
<dbReference type="PIRSF" id="PIRSF006692">
    <property type="entry name" value="TF_HTH_AF0396_prd"/>
    <property type="match status" value="1"/>
</dbReference>
<dbReference type="Pfam" id="PF08350">
    <property type="entry name" value="FilR1_middle"/>
    <property type="match status" value="1"/>
</dbReference>
<keyword evidence="3" id="KW-1185">Reference proteome</keyword>
<reference evidence="3" key="1">
    <citation type="submission" date="2012-02" db="EMBL/GenBank/DDBJ databases">
        <title>Complete sequence of chromosome of Methanomethylovorans hollandica DSM 15978.</title>
        <authorList>
            <person name="Lucas S."/>
            <person name="Copeland A."/>
            <person name="Lapidus A."/>
            <person name="Glavina del Rio T."/>
            <person name="Dalin E."/>
            <person name="Tice H."/>
            <person name="Bruce D."/>
            <person name="Goodwin L."/>
            <person name="Pitluck S."/>
            <person name="Peters L."/>
            <person name="Mikhailova N."/>
            <person name="Held B."/>
            <person name="Kyrpides N."/>
            <person name="Mavromatis K."/>
            <person name="Ivanova N."/>
            <person name="Brettin T."/>
            <person name="Detter J.C."/>
            <person name="Han C."/>
            <person name="Larimer F."/>
            <person name="Land M."/>
            <person name="Hauser L."/>
            <person name="Markowitz V."/>
            <person name="Cheng J.-F."/>
            <person name="Hugenholtz P."/>
            <person name="Woyke T."/>
            <person name="Wu D."/>
            <person name="Spring S."/>
            <person name="Schroeder M."/>
            <person name="Brambilla E."/>
            <person name="Klenk H.-P."/>
            <person name="Eisen J.A."/>
        </authorList>
    </citation>
    <scope>NUCLEOTIDE SEQUENCE [LARGE SCALE GENOMIC DNA]</scope>
    <source>
        <strain evidence="3">DSM 15978 / NBRC 107637 / DMS1</strain>
    </source>
</reference>
<sequence>MRYSLMNIIWYSEKRKNILLLLKEGPRDIDRIKISLNETSRSIMPQIKKLLQKKLIVQDGEKYYLSEIGELIVENIEPLLNTMRVIEENKEFWATRDLSALPQNLFNRLGELGHYLLIEPDLDRMFELPKEFKDNVLKSKKMSTFISYVHPHIPSFYLELADKGVSLSLFMTNAAFQKMNSEYITEMEAISSYNDVEIFLCDENIPLPTVAVTGWFTYLCFLNSEGRYDHRDIISFDESALLWSTELIDYCRSKSERVCLPKEKSNLDH</sequence>
<dbReference type="Gene3D" id="1.10.10.10">
    <property type="entry name" value="Winged helix-like DNA-binding domain superfamily/Winged helix DNA-binding domain"/>
    <property type="match status" value="1"/>
</dbReference>
<dbReference type="AlphaFoldDB" id="L0KW90"/>
<organism evidence="2 3">
    <name type="scientific">Methanomethylovorans hollandica (strain DSM 15978 / NBRC 107637 / DMS1)</name>
    <dbReference type="NCBI Taxonomy" id="867904"/>
    <lineage>
        <taxon>Archaea</taxon>
        <taxon>Methanobacteriati</taxon>
        <taxon>Methanobacteriota</taxon>
        <taxon>Stenosarchaea group</taxon>
        <taxon>Methanomicrobia</taxon>
        <taxon>Methanosarcinales</taxon>
        <taxon>Methanosarcinaceae</taxon>
        <taxon>Methanomethylovorans</taxon>
    </lineage>
</organism>
<dbReference type="STRING" id="867904.Metho_0015"/>
<gene>
    <name evidence="2" type="ordered locus">Metho_0015</name>
</gene>
<evidence type="ECO:0000259" key="1">
    <source>
        <dbReference type="Pfam" id="PF08350"/>
    </source>
</evidence>
<dbReference type="InterPro" id="IPR036390">
    <property type="entry name" value="WH_DNA-bd_sf"/>
</dbReference>
<evidence type="ECO:0000313" key="2">
    <source>
        <dbReference type="EMBL" id="AGB48313.1"/>
    </source>
</evidence>
<protein>
    <submittedName>
        <fullName evidence="2">Putative transcriptional regulator</fullName>
    </submittedName>
</protein>
<dbReference type="HOGENOM" id="CLU_062767_1_1_2"/>
<dbReference type="InterPro" id="IPR036388">
    <property type="entry name" value="WH-like_DNA-bd_sf"/>
</dbReference>
<dbReference type="SUPFAM" id="SSF46785">
    <property type="entry name" value="Winged helix' DNA-binding domain"/>
    <property type="match status" value="1"/>
</dbReference>
<dbReference type="KEGG" id="mhz:Metho_0015"/>
<dbReference type="EMBL" id="CP003362">
    <property type="protein sequence ID" value="AGB48313.1"/>
    <property type="molecule type" value="Genomic_DNA"/>
</dbReference>
<proteinExistence type="predicted"/>
<accession>L0KW90</accession>
<dbReference type="InterPro" id="IPR016490">
    <property type="entry name" value="Tscrpt_reg_HTH_AF0396-typ3"/>
</dbReference>
<dbReference type="Proteomes" id="UP000010866">
    <property type="component" value="Chromosome"/>
</dbReference>
<evidence type="ECO:0000313" key="3">
    <source>
        <dbReference type="Proteomes" id="UP000010866"/>
    </source>
</evidence>
<feature type="domain" description="Methanogenesis regulatory protein FilR1 middle" evidence="1">
    <location>
        <begin position="125"/>
        <end position="253"/>
    </location>
</feature>
<dbReference type="InterPro" id="IPR013561">
    <property type="entry name" value="FilR1_middle_dom"/>
</dbReference>